<dbReference type="InterPro" id="IPR027417">
    <property type="entry name" value="P-loop_NTPase"/>
</dbReference>
<accession>A0ABT7AI92</accession>
<dbReference type="SUPFAM" id="SSF52540">
    <property type="entry name" value="P-loop containing nucleoside triphosphate hydrolases"/>
    <property type="match status" value="1"/>
</dbReference>
<dbReference type="Gene3D" id="3.40.50.300">
    <property type="entry name" value="P-loop containing nucleotide triphosphate hydrolases"/>
    <property type="match status" value="1"/>
</dbReference>
<keyword evidence="3" id="KW-0547">Nucleotide-binding</keyword>
<dbReference type="Pfam" id="PF00005">
    <property type="entry name" value="ABC_tran"/>
    <property type="match status" value="1"/>
</dbReference>
<reference evidence="8 9" key="1">
    <citation type="submission" date="2023-05" db="EMBL/GenBank/DDBJ databases">
        <title>Chelatococcus sp. nov., a moderately thermophilic bacterium isolated from hot spring microbial mat.</title>
        <authorList>
            <person name="Hu C.-J."/>
            <person name="Li W.-J."/>
        </authorList>
    </citation>
    <scope>NUCLEOTIDE SEQUENCE [LARGE SCALE GENOMIC DNA]</scope>
    <source>
        <strain evidence="8 9">SYSU G07232</strain>
    </source>
</reference>
<evidence type="ECO:0000256" key="2">
    <source>
        <dbReference type="ARBA" id="ARBA00022448"/>
    </source>
</evidence>
<evidence type="ECO:0000313" key="8">
    <source>
        <dbReference type="EMBL" id="MDJ1158800.1"/>
    </source>
</evidence>
<comment type="function">
    <text evidence="6">Part of the ABC transporter complex HmuTUV involved in hemin import. Responsible for energy coupling to the transport system.</text>
</comment>
<dbReference type="InterPro" id="IPR017871">
    <property type="entry name" value="ABC_transporter-like_CS"/>
</dbReference>
<dbReference type="GO" id="GO:0005524">
    <property type="term" value="F:ATP binding"/>
    <property type="evidence" value="ECO:0007669"/>
    <property type="project" value="UniProtKB-KW"/>
</dbReference>
<dbReference type="Proteomes" id="UP001321492">
    <property type="component" value="Unassembled WGS sequence"/>
</dbReference>
<dbReference type="RefSeq" id="WP_283740796.1">
    <property type="nucleotide sequence ID" value="NZ_JASJEV010000006.1"/>
</dbReference>
<dbReference type="PROSITE" id="PS50893">
    <property type="entry name" value="ABC_TRANSPORTER_2"/>
    <property type="match status" value="1"/>
</dbReference>
<organism evidence="8 9">
    <name type="scientific">Chelatococcus albus</name>
    <dbReference type="NCBI Taxonomy" id="3047466"/>
    <lineage>
        <taxon>Bacteria</taxon>
        <taxon>Pseudomonadati</taxon>
        <taxon>Pseudomonadota</taxon>
        <taxon>Alphaproteobacteria</taxon>
        <taxon>Hyphomicrobiales</taxon>
        <taxon>Chelatococcaceae</taxon>
        <taxon>Chelatococcus</taxon>
    </lineage>
</organism>
<dbReference type="InterPro" id="IPR003593">
    <property type="entry name" value="AAA+_ATPase"/>
</dbReference>
<evidence type="ECO:0000256" key="1">
    <source>
        <dbReference type="ARBA" id="ARBA00005417"/>
    </source>
</evidence>
<keyword evidence="2" id="KW-0813">Transport</keyword>
<dbReference type="EMBL" id="JASJEV010000006">
    <property type="protein sequence ID" value="MDJ1158800.1"/>
    <property type="molecule type" value="Genomic_DNA"/>
</dbReference>
<feature type="domain" description="ABC transporter" evidence="7">
    <location>
        <begin position="11"/>
        <end position="246"/>
    </location>
</feature>
<dbReference type="InterPro" id="IPR003439">
    <property type="entry name" value="ABC_transporter-like_ATP-bd"/>
</dbReference>
<evidence type="ECO:0000256" key="3">
    <source>
        <dbReference type="ARBA" id="ARBA00022741"/>
    </source>
</evidence>
<evidence type="ECO:0000256" key="6">
    <source>
        <dbReference type="ARBA" id="ARBA00037066"/>
    </source>
</evidence>
<name>A0ABT7AI92_9HYPH</name>
<comment type="similarity">
    <text evidence="1">Belongs to the ABC transporter superfamily.</text>
</comment>
<evidence type="ECO:0000259" key="7">
    <source>
        <dbReference type="PROSITE" id="PS50893"/>
    </source>
</evidence>
<gene>
    <name evidence="8" type="ORF">QNA08_11205</name>
</gene>
<dbReference type="CDD" id="cd03214">
    <property type="entry name" value="ABC_Iron-Siderophores_B12_Hemin"/>
    <property type="match status" value="1"/>
</dbReference>
<proteinExistence type="inferred from homology"/>
<evidence type="ECO:0000256" key="4">
    <source>
        <dbReference type="ARBA" id="ARBA00022840"/>
    </source>
</evidence>
<dbReference type="SMART" id="SM00382">
    <property type="entry name" value="AAA"/>
    <property type="match status" value="1"/>
</dbReference>
<keyword evidence="9" id="KW-1185">Reference proteome</keyword>
<keyword evidence="5" id="KW-1278">Translocase</keyword>
<evidence type="ECO:0000313" key="9">
    <source>
        <dbReference type="Proteomes" id="UP001321492"/>
    </source>
</evidence>
<dbReference type="PANTHER" id="PTHR42794:SF1">
    <property type="entry name" value="HEMIN IMPORT ATP-BINDING PROTEIN HMUV"/>
    <property type="match status" value="1"/>
</dbReference>
<protein>
    <submittedName>
        <fullName evidence="8">ABC transporter ATP-binding protein</fullName>
    </submittedName>
</protein>
<dbReference type="PROSITE" id="PS00211">
    <property type="entry name" value="ABC_TRANSPORTER_1"/>
    <property type="match status" value="1"/>
</dbReference>
<dbReference type="PANTHER" id="PTHR42794">
    <property type="entry name" value="HEMIN IMPORT ATP-BINDING PROTEIN HMUV"/>
    <property type="match status" value="1"/>
</dbReference>
<sequence>MSAGTPSAHSLTAQDLAVSLAGRAILSEVDCALHPGELLALLGPNGAGKTTLVRALAGLLPPAAGQVRLGGRDLAALGRHERARAIAYLPQGGTVAWPLPVKAVVALGRLPHGAEPDALAPGDHAAVARAMRATDIEALAERSVLALSGGERARVLLARALAVEAGVLLCDEPVATLDPQHQLAVMDVLKAEARQGRAVAVVMHDLALAARFADRIAILKGGRLVAQGAPREVLTRAGVAHAFAVEALVEERDDGLLVLPWRLPR</sequence>
<comment type="caution">
    <text evidence="8">The sequence shown here is derived from an EMBL/GenBank/DDBJ whole genome shotgun (WGS) entry which is preliminary data.</text>
</comment>
<evidence type="ECO:0000256" key="5">
    <source>
        <dbReference type="ARBA" id="ARBA00022967"/>
    </source>
</evidence>
<keyword evidence="4 8" id="KW-0067">ATP-binding</keyword>